<dbReference type="Pfam" id="PF01311">
    <property type="entry name" value="Bac_export_1"/>
    <property type="match status" value="1"/>
</dbReference>
<dbReference type="OrthoDB" id="9779817at2"/>
<dbReference type="GO" id="GO:0006605">
    <property type="term" value="P:protein targeting"/>
    <property type="evidence" value="ECO:0007669"/>
    <property type="project" value="UniProtKB-UniRule"/>
</dbReference>
<sequence>MYAGLDPAAVIFTAGLIFARIGAIVMLLPGFGEPWVPPRIRLSFALAFAFAAGPMLAGRLPAMPETAGALAGMVALEALIGLMIGMATRFLLAAGAVAGQVIGYQAGLAMAQSFDPSQGQQGALPATFINLVFMLLIFATNLHHLLLRAAAGSYEMMPAGAPPMFEDAAYWALGLFIDAFVIGVQIASPLIVFGLMFYLGLGVLSRLMPQAQIFFIAMPLNILVGFSILAMSLGAMALVWLERFERFAVTLQ</sequence>
<evidence type="ECO:0000256" key="9">
    <source>
        <dbReference type="NCBIfam" id="TIGR01400"/>
    </source>
</evidence>
<gene>
    <name evidence="11" type="ORF">DDZ18_07660</name>
</gene>
<dbReference type="PRINTS" id="PR00953">
    <property type="entry name" value="TYPE3IMRPROT"/>
</dbReference>
<dbReference type="Proteomes" id="UP000245168">
    <property type="component" value="Unassembled WGS sequence"/>
</dbReference>
<comment type="function">
    <text evidence="1 10">Role in flagellar biosynthesis.</text>
</comment>
<keyword evidence="11" id="KW-0969">Cilium</keyword>
<keyword evidence="12" id="KW-1185">Reference proteome</keyword>
<evidence type="ECO:0000256" key="8">
    <source>
        <dbReference type="ARBA" id="ARBA00023143"/>
    </source>
</evidence>
<accession>A0A2U2BU76</accession>
<keyword evidence="5 10" id="KW-0812">Transmembrane</keyword>
<keyword evidence="4 10" id="KW-1003">Cell membrane</keyword>
<feature type="transmembrane region" description="Helical" evidence="10">
    <location>
        <begin position="123"/>
        <end position="147"/>
    </location>
</feature>
<dbReference type="PANTHER" id="PTHR30065">
    <property type="entry name" value="FLAGELLAR BIOSYNTHETIC PROTEIN FLIR"/>
    <property type="match status" value="1"/>
</dbReference>
<evidence type="ECO:0000256" key="3">
    <source>
        <dbReference type="ARBA" id="ARBA00021717"/>
    </source>
</evidence>
<feature type="transmembrane region" description="Helical" evidence="10">
    <location>
        <begin position="91"/>
        <end position="111"/>
    </location>
</feature>
<dbReference type="GO" id="GO:0009425">
    <property type="term" value="C:bacterial-type flagellum basal body"/>
    <property type="evidence" value="ECO:0007669"/>
    <property type="project" value="UniProtKB-SubCell"/>
</dbReference>
<dbReference type="InterPro" id="IPR006303">
    <property type="entry name" value="FliR"/>
</dbReference>
<evidence type="ECO:0000313" key="11">
    <source>
        <dbReference type="EMBL" id="PWE17539.1"/>
    </source>
</evidence>
<dbReference type="GO" id="GO:0005886">
    <property type="term" value="C:plasma membrane"/>
    <property type="evidence" value="ECO:0007669"/>
    <property type="project" value="UniProtKB-SubCell"/>
</dbReference>
<proteinExistence type="inferred from homology"/>
<evidence type="ECO:0000313" key="12">
    <source>
        <dbReference type="Proteomes" id="UP000245168"/>
    </source>
</evidence>
<comment type="caution">
    <text evidence="11">The sequence shown here is derived from an EMBL/GenBank/DDBJ whole genome shotgun (WGS) entry which is preliminary data.</text>
</comment>
<comment type="subcellular location">
    <subcellularLocation>
        <location evidence="10">Cell membrane</location>
        <topology evidence="10">Multi-pass membrane protein</topology>
    </subcellularLocation>
    <subcellularLocation>
        <location evidence="10">Bacterial flagellum basal body</location>
    </subcellularLocation>
</comment>
<evidence type="ECO:0000256" key="1">
    <source>
        <dbReference type="ARBA" id="ARBA00002578"/>
    </source>
</evidence>
<dbReference type="GO" id="GO:0044780">
    <property type="term" value="P:bacterial-type flagellum assembly"/>
    <property type="evidence" value="ECO:0007669"/>
    <property type="project" value="UniProtKB-UniRule"/>
</dbReference>
<keyword evidence="11" id="KW-0282">Flagellum</keyword>
<protein>
    <recommendedName>
        <fullName evidence="3 9">Flagellar biosynthetic protein FliR</fullName>
    </recommendedName>
</protein>
<keyword evidence="7 10" id="KW-0472">Membrane</keyword>
<feature type="transmembrane region" description="Helical" evidence="10">
    <location>
        <begin position="6"/>
        <end position="28"/>
    </location>
</feature>
<feature type="transmembrane region" description="Helical" evidence="10">
    <location>
        <begin position="213"/>
        <end position="241"/>
    </location>
</feature>
<dbReference type="AlphaFoldDB" id="A0A2U2BU76"/>
<evidence type="ECO:0000256" key="4">
    <source>
        <dbReference type="ARBA" id="ARBA00022475"/>
    </source>
</evidence>
<keyword evidence="8 10" id="KW-0975">Bacterial flagellum</keyword>
<dbReference type="RefSeq" id="WP_109252770.1">
    <property type="nucleotide sequence ID" value="NZ_QEXV01000003.1"/>
</dbReference>
<comment type="similarity">
    <text evidence="2 10">Belongs to the FliR/MopE/SpaR family.</text>
</comment>
<evidence type="ECO:0000256" key="6">
    <source>
        <dbReference type="ARBA" id="ARBA00022989"/>
    </source>
</evidence>
<evidence type="ECO:0000256" key="7">
    <source>
        <dbReference type="ARBA" id="ARBA00023136"/>
    </source>
</evidence>
<feature type="transmembrane region" description="Helical" evidence="10">
    <location>
        <begin position="168"/>
        <end position="201"/>
    </location>
</feature>
<organism evidence="11 12">
    <name type="scientific">Marinicauda salina</name>
    <dbReference type="NCBI Taxonomy" id="2135793"/>
    <lineage>
        <taxon>Bacteria</taxon>
        <taxon>Pseudomonadati</taxon>
        <taxon>Pseudomonadota</taxon>
        <taxon>Alphaproteobacteria</taxon>
        <taxon>Maricaulales</taxon>
        <taxon>Maricaulaceae</taxon>
        <taxon>Marinicauda</taxon>
    </lineage>
</organism>
<keyword evidence="11" id="KW-0966">Cell projection</keyword>
<dbReference type="InterPro" id="IPR002010">
    <property type="entry name" value="T3SS_IM_R"/>
</dbReference>
<evidence type="ECO:0000256" key="5">
    <source>
        <dbReference type="ARBA" id="ARBA00022692"/>
    </source>
</evidence>
<name>A0A2U2BU76_9PROT</name>
<reference evidence="12" key="1">
    <citation type="submission" date="2018-05" db="EMBL/GenBank/DDBJ databases">
        <authorList>
            <person name="Liu B.-T."/>
        </authorList>
    </citation>
    <scope>NUCLEOTIDE SEQUENCE [LARGE SCALE GENOMIC DNA]</scope>
    <source>
        <strain evidence="12">WD6-1</strain>
    </source>
</reference>
<evidence type="ECO:0000256" key="10">
    <source>
        <dbReference type="RuleBase" id="RU362071"/>
    </source>
</evidence>
<dbReference type="NCBIfam" id="TIGR01400">
    <property type="entry name" value="fliR"/>
    <property type="match status" value="1"/>
</dbReference>
<dbReference type="EMBL" id="QEXV01000003">
    <property type="protein sequence ID" value="PWE17539.1"/>
    <property type="molecule type" value="Genomic_DNA"/>
</dbReference>
<feature type="transmembrane region" description="Helical" evidence="10">
    <location>
        <begin position="66"/>
        <end position="84"/>
    </location>
</feature>
<keyword evidence="6 10" id="KW-1133">Transmembrane helix</keyword>
<feature type="transmembrane region" description="Helical" evidence="10">
    <location>
        <begin position="40"/>
        <end position="60"/>
    </location>
</feature>
<dbReference type="PANTHER" id="PTHR30065:SF8">
    <property type="entry name" value="FLAGELLAR BIOSYNTHETIC PROTEIN FLIR"/>
    <property type="match status" value="1"/>
</dbReference>
<evidence type="ECO:0000256" key="2">
    <source>
        <dbReference type="ARBA" id="ARBA00009772"/>
    </source>
</evidence>